<dbReference type="EMBL" id="KV878216">
    <property type="protein sequence ID" value="OJJ30798.1"/>
    <property type="molecule type" value="Genomic_DNA"/>
</dbReference>
<reference evidence="2" key="1">
    <citation type="journal article" date="2017" name="Genome Biol.">
        <title>Comparative genomics reveals high biological diversity and specific adaptations in the industrially and medically important fungal genus Aspergillus.</title>
        <authorList>
            <person name="de Vries R.P."/>
            <person name="Riley R."/>
            <person name="Wiebenga A."/>
            <person name="Aguilar-Osorio G."/>
            <person name="Amillis S."/>
            <person name="Uchima C.A."/>
            <person name="Anderluh G."/>
            <person name="Asadollahi M."/>
            <person name="Askin M."/>
            <person name="Barry K."/>
            <person name="Battaglia E."/>
            <person name="Bayram O."/>
            <person name="Benocci T."/>
            <person name="Braus-Stromeyer S.A."/>
            <person name="Caldana C."/>
            <person name="Canovas D."/>
            <person name="Cerqueira G.C."/>
            <person name="Chen F."/>
            <person name="Chen W."/>
            <person name="Choi C."/>
            <person name="Clum A."/>
            <person name="Dos Santos R.A."/>
            <person name="Damasio A.R."/>
            <person name="Diallinas G."/>
            <person name="Emri T."/>
            <person name="Fekete E."/>
            <person name="Flipphi M."/>
            <person name="Freyberg S."/>
            <person name="Gallo A."/>
            <person name="Gournas C."/>
            <person name="Habgood R."/>
            <person name="Hainaut M."/>
            <person name="Harispe M.L."/>
            <person name="Henrissat B."/>
            <person name="Hilden K.S."/>
            <person name="Hope R."/>
            <person name="Hossain A."/>
            <person name="Karabika E."/>
            <person name="Karaffa L."/>
            <person name="Karanyi Z."/>
            <person name="Krasevec N."/>
            <person name="Kuo A."/>
            <person name="Kusch H."/>
            <person name="LaButti K."/>
            <person name="Lagendijk E.L."/>
            <person name="Lapidus A."/>
            <person name="Levasseur A."/>
            <person name="Lindquist E."/>
            <person name="Lipzen A."/>
            <person name="Logrieco A.F."/>
            <person name="MacCabe A."/>
            <person name="Maekelae M.R."/>
            <person name="Malavazi I."/>
            <person name="Melin P."/>
            <person name="Meyer V."/>
            <person name="Mielnichuk N."/>
            <person name="Miskei M."/>
            <person name="Molnar A.P."/>
            <person name="Mule G."/>
            <person name="Ngan C.Y."/>
            <person name="Orejas M."/>
            <person name="Orosz E."/>
            <person name="Ouedraogo J.P."/>
            <person name="Overkamp K.M."/>
            <person name="Park H.-S."/>
            <person name="Perrone G."/>
            <person name="Piumi F."/>
            <person name="Punt P.J."/>
            <person name="Ram A.F."/>
            <person name="Ramon A."/>
            <person name="Rauscher S."/>
            <person name="Record E."/>
            <person name="Riano-Pachon D.M."/>
            <person name="Robert V."/>
            <person name="Roehrig J."/>
            <person name="Ruller R."/>
            <person name="Salamov A."/>
            <person name="Salih N.S."/>
            <person name="Samson R.A."/>
            <person name="Sandor E."/>
            <person name="Sanguinetti M."/>
            <person name="Schuetze T."/>
            <person name="Sepcic K."/>
            <person name="Shelest E."/>
            <person name="Sherlock G."/>
            <person name="Sophianopoulou V."/>
            <person name="Squina F.M."/>
            <person name="Sun H."/>
            <person name="Susca A."/>
            <person name="Todd R.B."/>
            <person name="Tsang A."/>
            <person name="Unkles S.E."/>
            <person name="van de Wiele N."/>
            <person name="van Rossen-Uffink D."/>
            <person name="Oliveira J.V."/>
            <person name="Vesth T.C."/>
            <person name="Visser J."/>
            <person name="Yu J.-H."/>
            <person name="Zhou M."/>
            <person name="Andersen M.R."/>
            <person name="Archer D.B."/>
            <person name="Baker S.E."/>
            <person name="Benoit I."/>
            <person name="Brakhage A.A."/>
            <person name="Braus G.H."/>
            <person name="Fischer R."/>
            <person name="Frisvad J.C."/>
            <person name="Goldman G.H."/>
            <person name="Houbraken J."/>
            <person name="Oakley B."/>
            <person name="Pocsi I."/>
            <person name="Scazzocchio C."/>
            <person name="Seiboth B."/>
            <person name="vanKuyk P.A."/>
            <person name="Wortman J."/>
            <person name="Dyer P.S."/>
            <person name="Grigoriev I.V."/>
        </authorList>
    </citation>
    <scope>NUCLEOTIDE SEQUENCE [LARGE SCALE GENOMIC DNA]</scope>
    <source>
        <strain evidence="2">DTO 134E9</strain>
    </source>
</reference>
<dbReference type="VEuPathDB" id="FungiDB:ASPWEDRAFT_62228"/>
<accession>A0A1L9R7D7</accession>
<evidence type="ECO:0000313" key="1">
    <source>
        <dbReference type="EMBL" id="OJJ30798.1"/>
    </source>
</evidence>
<keyword evidence="2" id="KW-1185">Reference proteome</keyword>
<gene>
    <name evidence="1" type="ORF">ASPWEDRAFT_62228</name>
</gene>
<name>A0A1L9R7D7_ASPWE</name>
<sequence>MPPKSRQIAQNWIMQLEEFYWLFLCIKEIEPRSIRETAFVFNVSHTTLQ</sequence>
<proteinExistence type="predicted"/>
<dbReference type="GeneID" id="63754471"/>
<organism evidence="1 2">
    <name type="scientific">Aspergillus wentii DTO 134E9</name>
    <dbReference type="NCBI Taxonomy" id="1073089"/>
    <lineage>
        <taxon>Eukaryota</taxon>
        <taxon>Fungi</taxon>
        <taxon>Dikarya</taxon>
        <taxon>Ascomycota</taxon>
        <taxon>Pezizomycotina</taxon>
        <taxon>Eurotiomycetes</taxon>
        <taxon>Eurotiomycetidae</taxon>
        <taxon>Eurotiales</taxon>
        <taxon>Aspergillaceae</taxon>
        <taxon>Aspergillus</taxon>
        <taxon>Aspergillus subgen. Cremei</taxon>
    </lineage>
</organism>
<dbReference type="Proteomes" id="UP000184383">
    <property type="component" value="Unassembled WGS sequence"/>
</dbReference>
<dbReference type="RefSeq" id="XP_040684475.1">
    <property type="nucleotide sequence ID" value="XM_040838623.1"/>
</dbReference>
<dbReference type="AlphaFoldDB" id="A0A1L9R7D7"/>
<evidence type="ECO:0000313" key="2">
    <source>
        <dbReference type="Proteomes" id="UP000184383"/>
    </source>
</evidence>
<protein>
    <submittedName>
        <fullName evidence="1">Uncharacterized protein</fullName>
    </submittedName>
</protein>